<proteinExistence type="predicted"/>
<dbReference type="WBParaSite" id="SVE_1228400.1">
    <property type="protein sequence ID" value="SVE_1228400.1"/>
    <property type="gene ID" value="SVE_1228400"/>
</dbReference>
<accession>A0A0K0FR68</accession>
<evidence type="ECO:0000313" key="2">
    <source>
        <dbReference type="Proteomes" id="UP000035680"/>
    </source>
</evidence>
<dbReference type="Proteomes" id="UP000035680">
    <property type="component" value="Unassembled WGS sequence"/>
</dbReference>
<sequence>MLRKLFKRNTSKFDTNNKTFAAAYGFLKTKWLKEQIDAKSFSQAEQHQLELLSYEKELDDAFRKEIGKVIPYLREFTVTGIENYIRRLDRAMLSLAKNSARKEILDKLVAPYLSSLISKDTGLNKSYYNRYILGHDPDETNTLTSILSHIVDLMTLDGHRVCLGASIRPPKQANLPIGNYIIRFEDYVLRLDGIRMDSIDIAKNEPLNNERRRIFINGLNDNLRTIVPQPEYQSPWHAFTQAYTAGYTRLYPTRPIFFHSMNTRHMSNIKHNDKIPHSYNHTNNNNKPRKFHNTIKHNNRSSNFNNNFKHSNNYTPRFLDNKQNKKEQHSFTKRNNNNNSYKSAKPNTHKLSLFDVPKATITLVTLFALFTPILGWTCEQKPPFYPLTYAQYSYKLSTFKAVTFSAMDEKCVPVFYRPGHLLGDILIDNNWDTPSETNVTLFDADGCETGVFVYQNLTDDELILIKPYKGILSD</sequence>
<name>A0A0K0FR68_STRVS</name>
<evidence type="ECO:0000256" key="1">
    <source>
        <dbReference type="SAM" id="MobiDB-lite"/>
    </source>
</evidence>
<keyword evidence="2" id="KW-1185">Reference proteome</keyword>
<feature type="region of interest" description="Disordered" evidence="1">
    <location>
        <begin position="323"/>
        <end position="344"/>
    </location>
</feature>
<evidence type="ECO:0000313" key="3">
    <source>
        <dbReference type="WBParaSite" id="SVE_1228400.1"/>
    </source>
</evidence>
<dbReference type="STRING" id="75913.A0A0K0FR68"/>
<reference evidence="2" key="1">
    <citation type="submission" date="2014-07" db="EMBL/GenBank/DDBJ databases">
        <authorList>
            <person name="Martin A.A"/>
            <person name="De Silva N."/>
        </authorList>
    </citation>
    <scope>NUCLEOTIDE SEQUENCE</scope>
</reference>
<organism evidence="2 3">
    <name type="scientific">Strongyloides venezuelensis</name>
    <name type="common">Threadworm</name>
    <dbReference type="NCBI Taxonomy" id="75913"/>
    <lineage>
        <taxon>Eukaryota</taxon>
        <taxon>Metazoa</taxon>
        <taxon>Ecdysozoa</taxon>
        <taxon>Nematoda</taxon>
        <taxon>Chromadorea</taxon>
        <taxon>Rhabditida</taxon>
        <taxon>Tylenchina</taxon>
        <taxon>Panagrolaimomorpha</taxon>
        <taxon>Strongyloidoidea</taxon>
        <taxon>Strongyloididae</taxon>
        <taxon>Strongyloides</taxon>
    </lineage>
</organism>
<protein>
    <submittedName>
        <fullName evidence="3">TSPc domain-containing protein</fullName>
    </submittedName>
</protein>
<feature type="compositionally biased region" description="Polar residues" evidence="1">
    <location>
        <begin position="333"/>
        <end position="344"/>
    </location>
</feature>
<dbReference type="AlphaFoldDB" id="A0A0K0FR68"/>
<reference evidence="3" key="2">
    <citation type="submission" date="2015-08" db="UniProtKB">
        <authorList>
            <consortium name="WormBaseParasite"/>
        </authorList>
    </citation>
    <scope>IDENTIFICATION</scope>
</reference>